<evidence type="ECO:0000256" key="1">
    <source>
        <dbReference type="SAM" id="Phobius"/>
    </source>
</evidence>
<organism evidence="2 3">
    <name type="scientific">Pseudoalteromonas aliena SW19</name>
    <dbReference type="NCBI Taxonomy" id="1314866"/>
    <lineage>
        <taxon>Bacteria</taxon>
        <taxon>Pseudomonadati</taxon>
        <taxon>Pseudomonadota</taxon>
        <taxon>Gammaproteobacteria</taxon>
        <taxon>Alteromonadales</taxon>
        <taxon>Pseudoalteromonadaceae</taxon>
        <taxon>Pseudoalteromonas</taxon>
    </lineage>
</organism>
<gene>
    <name evidence="2" type="ORF">PALI_a0878</name>
</gene>
<keyword evidence="3" id="KW-1185">Reference proteome</keyword>
<protein>
    <submittedName>
        <fullName evidence="2">Uncharacterized protein</fullName>
    </submittedName>
</protein>
<evidence type="ECO:0000313" key="3">
    <source>
        <dbReference type="Proteomes" id="UP000648482"/>
    </source>
</evidence>
<keyword evidence="1" id="KW-1133">Transmembrane helix</keyword>
<proteinExistence type="predicted"/>
<keyword evidence="1" id="KW-0812">Transmembrane</keyword>
<dbReference type="EMBL" id="AQGU01000025">
    <property type="protein sequence ID" value="MBE0359600.1"/>
    <property type="molecule type" value="Genomic_DNA"/>
</dbReference>
<accession>A0ABR9DZ29</accession>
<sequence>MEFYYLTWQLTVLTKVCLLYGGYAAIKQYLKCINDER</sequence>
<evidence type="ECO:0000313" key="2">
    <source>
        <dbReference type="EMBL" id="MBE0359600.1"/>
    </source>
</evidence>
<feature type="transmembrane region" description="Helical" evidence="1">
    <location>
        <begin position="6"/>
        <end position="26"/>
    </location>
</feature>
<name>A0ABR9DZ29_9GAMM</name>
<comment type="caution">
    <text evidence="2">The sequence shown here is derived from an EMBL/GenBank/DDBJ whole genome shotgun (WGS) entry which is preliminary data.</text>
</comment>
<keyword evidence="1" id="KW-0472">Membrane</keyword>
<dbReference type="Proteomes" id="UP000648482">
    <property type="component" value="Unassembled WGS sequence"/>
</dbReference>
<reference evidence="2 3" key="1">
    <citation type="submission" date="2015-06" db="EMBL/GenBank/DDBJ databases">
        <title>Genome sequence of Pseudoalteromonas aliena.</title>
        <authorList>
            <person name="Xie B.-B."/>
            <person name="Rong J.-C."/>
            <person name="Qin Q.-L."/>
            <person name="Zhang Y.-Z."/>
        </authorList>
    </citation>
    <scope>NUCLEOTIDE SEQUENCE [LARGE SCALE GENOMIC DNA]</scope>
    <source>
        <strain evidence="2 3">SW19</strain>
    </source>
</reference>